<dbReference type="InterPro" id="IPR001173">
    <property type="entry name" value="Glyco_trans_2-like"/>
</dbReference>
<evidence type="ECO:0000313" key="4">
    <source>
        <dbReference type="Proteomes" id="UP000284543"/>
    </source>
</evidence>
<accession>A0A412ZGB8</accession>
<feature type="repeat" description="TPR" evidence="1">
    <location>
        <begin position="207"/>
        <end position="240"/>
    </location>
</feature>
<dbReference type="GO" id="GO:0016740">
    <property type="term" value="F:transferase activity"/>
    <property type="evidence" value="ECO:0007669"/>
    <property type="project" value="UniProtKB-KW"/>
</dbReference>
<dbReference type="PROSITE" id="PS50005">
    <property type="entry name" value="TPR"/>
    <property type="match status" value="1"/>
</dbReference>
<organism evidence="3 4">
    <name type="scientific">Enterocloster bolteae</name>
    <dbReference type="NCBI Taxonomy" id="208479"/>
    <lineage>
        <taxon>Bacteria</taxon>
        <taxon>Bacillati</taxon>
        <taxon>Bacillota</taxon>
        <taxon>Clostridia</taxon>
        <taxon>Lachnospirales</taxon>
        <taxon>Lachnospiraceae</taxon>
        <taxon>Enterocloster</taxon>
    </lineage>
</organism>
<proteinExistence type="predicted"/>
<dbReference type="CDD" id="cd02511">
    <property type="entry name" value="Beta4Glucosyltransferase"/>
    <property type="match status" value="1"/>
</dbReference>
<dbReference type="PANTHER" id="PTHR43630">
    <property type="entry name" value="POLY-BETA-1,6-N-ACETYL-D-GLUCOSAMINE SYNTHASE"/>
    <property type="match status" value="1"/>
</dbReference>
<dbReference type="InterPro" id="IPR019734">
    <property type="entry name" value="TPR_rpt"/>
</dbReference>
<dbReference type="Pfam" id="PF00535">
    <property type="entry name" value="Glycos_transf_2"/>
    <property type="match status" value="1"/>
</dbReference>
<dbReference type="Proteomes" id="UP000284543">
    <property type="component" value="Unassembled WGS sequence"/>
</dbReference>
<comment type="caution">
    <text evidence="3">The sequence shown here is derived from an EMBL/GenBank/DDBJ whole genome shotgun (WGS) entry which is preliminary data.</text>
</comment>
<sequence length="458" mass="51625">MERQGEVRISQCMIVKDEEENIRKALSWGKGIVWEQIVVDTGSRDRTVQIAESMGAKVYHYTWSDDFSAAKNYAISKARGEWIAFLDADETFAPGDGEKLPGILRQLESTKAEGIAAGWMQLDEEGRVSAAGTQIRIFRNRANLGYRRRIHEQLGRMDGTPMHIADATGELSILHSGYRGAAWEEKKVNGRNLNLILKELEDHPGDYEMMGYLGDEYYAAGDLDKAESWYRESIASMPSVLDERDQRSAATFTYLLQIMEENGNDIDEMKLIYGKAAGLLPKEADFDYLIGTYLAADRDYAAGVLYLERALDKLQRYGSNNRAMLIGSHLRETYENLALCCRKTGKDERAVSLCIAVLKSAPYSMEALYLLLEAFRGNGFRPSVAPEKAMGILEQLYSLHSMKDRLFVLKACSKLGWPELEVYIKRRFTAEELSYIRSAWPGVISVGPVEKNHREGGT</sequence>
<dbReference type="EMBL" id="QRZM01000001">
    <property type="protein sequence ID" value="RGV79318.1"/>
    <property type="molecule type" value="Genomic_DNA"/>
</dbReference>
<dbReference type="InterPro" id="IPR029044">
    <property type="entry name" value="Nucleotide-diphossugar_trans"/>
</dbReference>
<evidence type="ECO:0000256" key="1">
    <source>
        <dbReference type="PROSITE-ProRule" id="PRU00339"/>
    </source>
</evidence>
<gene>
    <name evidence="3" type="ORF">DWW02_04910</name>
</gene>
<protein>
    <submittedName>
        <fullName evidence="3">Glycosyltransferase</fullName>
    </submittedName>
</protein>
<reference evidence="3 4" key="1">
    <citation type="submission" date="2018-08" db="EMBL/GenBank/DDBJ databases">
        <title>A genome reference for cultivated species of the human gut microbiota.</title>
        <authorList>
            <person name="Zou Y."/>
            <person name="Xue W."/>
            <person name="Luo G."/>
        </authorList>
    </citation>
    <scope>NUCLEOTIDE SEQUENCE [LARGE SCALE GENOMIC DNA]</scope>
    <source>
        <strain evidence="3 4">AF14-18</strain>
    </source>
</reference>
<dbReference type="PANTHER" id="PTHR43630:SF2">
    <property type="entry name" value="GLYCOSYLTRANSFERASE"/>
    <property type="match status" value="1"/>
</dbReference>
<dbReference type="SUPFAM" id="SSF53448">
    <property type="entry name" value="Nucleotide-diphospho-sugar transferases"/>
    <property type="match status" value="1"/>
</dbReference>
<dbReference type="AlphaFoldDB" id="A0A412ZGB8"/>
<evidence type="ECO:0000259" key="2">
    <source>
        <dbReference type="Pfam" id="PF00535"/>
    </source>
</evidence>
<keyword evidence="1" id="KW-0802">TPR repeat</keyword>
<dbReference type="SMART" id="SM00028">
    <property type="entry name" value="TPR"/>
    <property type="match status" value="2"/>
</dbReference>
<evidence type="ECO:0000313" key="3">
    <source>
        <dbReference type="EMBL" id="RGV79318.1"/>
    </source>
</evidence>
<dbReference type="Gene3D" id="1.25.40.10">
    <property type="entry name" value="Tetratricopeptide repeat domain"/>
    <property type="match status" value="1"/>
</dbReference>
<dbReference type="SUPFAM" id="SSF48452">
    <property type="entry name" value="TPR-like"/>
    <property type="match status" value="1"/>
</dbReference>
<dbReference type="Gene3D" id="3.90.550.10">
    <property type="entry name" value="Spore Coat Polysaccharide Biosynthesis Protein SpsA, Chain A"/>
    <property type="match status" value="1"/>
</dbReference>
<dbReference type="InterPro" id="IPR011990">
    <property type="entry name" value="TPR-like_helical_dom_sf"/>
</dbReference>
<feature type="domain" description="Glycosyltransferase 2-like" evidence="2">
    <location>
        <begin position="12"/>
        <end position="135"/>
    </location>
</feature>
<name>A0A412ZGB8_9FIRM</name>
<dbReference type="RefSeq" id="WP_118017851.1">
    <property type="nucleotide sequence ID" value="NZ_CAUHGS010000001.1"/>
</dbReference>
<keyword evidence="3" id="KW-0808">Transferase</keyword>